<evidence type="ECO:0000313" key="1">
    <source>
        <dbReference type="EMBL" id="RGI95334.1"/>
    </source>
</evidence>
<dbReference type="CDD" id="cd00198">
    <property type="entry name" value="vWFA"/>
    <property type="match status" value="1"/>
</dbReference>
<dbReference type="Gene3D" id="3.40.50.410">
    <property type="entry name" value="von Willebrand factor, type A domain"/>
    <property type="match status" value="1"/>
</dbReference>
<name>A0A374NYH9_9FIRM</name>
<protein>
    <submittedName>
        <fullName evidence="1">VWA domain-containing protein</fullName>
    </submittedName>
</protein>
<accession>A0A374NYH9</accession>
<dbReference type="EMBL" id="QSON01000032">
    <property type="protein sequence ID" value="RGI95334.1"/>
    <property type="molecule type" value="Genomic_DNA"/>
</dbReference>
<dbReference type="InterPro" id="IPR002035">
    <property type="entry name" value="VWF_A"/>
</dbReference>
<gene>
    <name evidence="1" type="ORF">DXD79_32235</name>
</gene>
<dbReference type="RefSeq" id="WP_117633575.1">
    <property type="nucleotide sequence ID" value="NZ_CABJBJ010000045.1"/>
</dbReference>
<dbReference type="SMART" id="SM00327">
    <property type="entry name" value="VWA"/>
    <property type="match status" value="1"/>
</dbReference>
<organism evidence="1 2">
    <name type="scientific">Hungatella hathewayi</name>
    <dbReference type="NCBI Taxonomy" id="154046"/>
    <lineage>
        <taxon>Bacteria</taxon>
        <taxon>Bacillati</taxon>
        <taxon>Bacillota</taxon>
        <taxon>Clostridia</taxon>
        <taxon>Lachnospirales</taxon>
        <taxon>Lachnospiraceae</taxon>
        <taxon>Hungatella</taxon>
    </lineage>
</organism>
<reference evidence="1 2" key="1">
    <citation type="submission" date="2018-08" db="EMBL/GenBank/DDBJ databases">
        <title>A genome reference for cultivated species of the human gut microbiota.</title>
        <authorList>
            <person name="Zou Y."/>
            <person name="Xue W."/>
            <person name="Luo G."/>
        </authorList>
    </citation>
    <scope>NUCLEOTIDE SEQUENCE [LARGE SCALE GENOMIC DNA]</scope>
    <source>
        <strain evidence="1 2">TM09-12</strain>
    </source>
</reference>
<dbReference type="PANTHER" id="PTHR10579:SF43">
    <property type="entry name" value="ZINC FINGER (C3HC4-TYPE RING FINGER) FAMILY PROTEIN"/>
    <property type="match status" value="1"/>
</dbReference>
<evidence type="ECO:0000313" key="2">
    <source>
        <dbReference type="Proteomes" id="UP000263014"/>
    </source>
</evidence>
<comment type="caution">
    <text evidence="1">The sequence shown here is derived from an EMBL/GenBank/DDBJ whole genome shotgun (WGS) entry which is preliminary data.</text>
</comment>
<sequence length="673" mass="75898">MKKYKKNYGFLIMALLFMLMFSFISEANEHSSDKKGLDVIFVMDYSGSMKTNDPEQTAQGMVKAFIDTVHSADIRIGFVAYNDRLLSTTSPISVGTNEERQVLRQLIDAHGYSGNTDIGLGLRNAHELISQETNRKKAIVLISDGESDLKGSQTGRGLEQSLQDEEYVAQKCGEQGIPIYSIAFGKYDGNTANLESLSKRTQGQMYFVNEPSTLIEILYGIFADNMDYRIQQITDSIYAPGIQNIRFKLDDAYLDELDVLVISPQSIGPVRVLYGEQQVEAVNSKNYAVTKITDVRDDIEELTIQTETVENQKLQIYLVSYRNLTPVLDVESTIGKNLPLKYKVYFKDKTGAVISDEAFYKNFRCELTLYDGEQREKESLTCDIRDGIIAAETSFDKSGIYYMEGQLDDHMGSASFKPIKIEVNNRLPMGNLPETGILTSISKETEYVLTEFFSDPDGDVLSYSLRDTSGGCVEAKISEGRLLVNPVKSGNQSLNLWISDGEGVLEYSYHITVTPLWKVYWWIILLFGMIAAGILWKVFHKPKPVLDQITEEKKRNHFCGKLDVYCTRQPDTMGEIPPLSFPMHKVKDNKITLGDLMGDYPEISDALGLDLLHLIADEDRRMILYHTSNAVVMIGNSIVCRQIQYSVSFGDVIYITSQDGAYELEMHYITVIQ</sequence>
<proteinExistence type="predicted"/>
<dbReference type="SUPFAM" id="SSF53300">
    <property type="entry name" value="vWA-like"/>
    <property type="match status" value="1"/>
</dbReference>
<dbReference type="PROSITE" id="PS50234">
    <property type="entry name" value="VWFA"/>
    <property type="match status" value="1"/>
</dbReference>
<dbReference type="Pfam" id="PF00092">
    <property type="entry name" value="VWA"/>
    <property type="match status" value="1"/>
</dbReference>
<dbReference type="PANTHER" id="PTHR10579">
    <property type="entry name" value="CALCIUM-ACTIVATED CHLORIDE CHANNEL REGULATOR"/>
    <property type="match status" value="1"/>
</dbReference>
<dbReference type="InterPro" id="IPR036465">
    <property type="entry name" value="vWFA_dom_sf"/>
</dbReference>
<dbReference type="InterPro" id="IPR051266">
    <property type="entry name" value="CLCR"/>
</dbReference>
<dbReference type="Proteomes" id="UP000263014">
    <property type="component" value="Unassembled WGS sequence"/>
</dbReference>
<dbReference type="AlphaFoldDB" id="A0A374NYH9"/>